<dbReference type="SUPFAM" id="SSF46785">
    <property type="entry name" value="Winged helix' DNA-binding domain"/>
    <property type="match status" value="1"/>
</dbReference>
<reference evidence="6 7" key="1">
    <citation type="submission" date="2023-07" db="EMBL/GenBank/DDBJ databases">
        <title>Sorghum-associated microbial communities from plants grown in Nebraska, USA.</title>
        <authorList>
            <person name="Schachtman D."/>
        </authorList>
    </citation>
    <scope>NUCLEOTIDE SEQUENCE [LARGE SCALE GENOMIC DNA]</scope>
    <source>
        <strain evidence="6 7">DS1607</strain>
    </source>
</reference>
<organism evidence="6 7">
    <name type="scientific">Variovorax ginsengisoli</name>
    <dbReference type="NCBI Taxonomy" id="363844"/>
    <lineage>
        <taxon>Bacteria</taxon>
        <taxon>Pseudomonadati</taxon>
        <taxon>Pseudomonadota</taxon>
        <taxon>Betaproteobacteria</taxon>
        <taxon>Burkholderiales</taxon>
        <taxon>Comamonadaceae</taxon>
        <taxon>Variovorax</taxon>
    </lineage>
</organism>
<dbReference type="InterPro" id="IPR037424">
    <property type="entry name" value="NocR_PBP2"/>
</dbReference>
<keyword evidence="4" id="KW-0804">Transcription</keyword>
<keyword evidence="3 6" id="KW-0238">DNA-binding</keyword>
<dbReference type="SUPFAM" id="SSF53850">
    <property type="entry name" value="Periplasmic binding protein-like II"/>
    <property type="match status" value="1"/>
</dbReference>
<dbReference type="InterPro" id="IPR036390">
    <property type="entry name" value="WH_DNA-bd_sf"/>
</dbReference>
<dbReference type="EMBL" id="JAUSRO010000006">
    <property type="protein sequence ID" value="MDP9899916.1"/>
    <property type="molecule type" value="Genomic_DNA"/>
</dbReference>
<keyword evidence="2" id="KW-0805">Transcription regulation</keyword>
<feature type="domain" description="HTH lysR-type" evidence="5">
    <location>
        <begin position="3"/>
        <end position="60"/>
    </location>
</feature>
<protein>
    <submittedName>
        <fullName evidence="6">DNA-binding transcriptional LysR family regulator</fullName>
    </submittedName>
</protein>
<dbReference type="Gene3D" id="3.40.190.290">
    <property type="match status" value="1"/>
</dbReference>
<evidence type="ECO:0000256" key="1">
    <source>
        <dbReference type="ARBA" id="ARBA00009437"/>
    </source>
</evidence>
<dbReference type="RefSeq" id="WP_307689737.1">
    <property type="nucleotide sequence ID" value="NZ_JAUSRO010000006.1"/>
</dbReference>
<dbReference type="InterPro" id="IPR036388">
    <property type="entry name" value="WH-like_DNA-bd_sf"/>
</dbReference>
<keyword evidence="7" id="KW-1185">Reference proteome</keyword>
<comment type="caution">
    <text evidence="6">The sequence shown here is derived from an EMBL/GenBank/DDBJ whole genome shotgun (WGS) entry which is preliminary data.</text>
</comment>
<name>A0ABT9S6D2_9BURK</name>
<dbReference type="InterPro" id="IPR005119">
    <property type="entry name" value="LysR_subst-bd"/>
</dbReference>
<dbReference type="PROSITE" id="PS50931">
    <property type="entry name" value="HTH_LYSR"/>
    <property type="match status" value="1"/>
</dbReference>
<dbReference type="Pfam" id="PF03466">
    <property type="entry name" value="LysR_substrate"/>
    <property type="match status" value="1"/>
</dbReference>
<comment type="similarity">
    <text evidence="1">Belongs to the LysR transcriptional regulatory family.</text>
</comment>
<evidence type="ECO:0000313" key="7">
    <source>
        <dbReference type="Proteomes" id="UP001226867"/>
    </source>
</evidence>
<dbReference type="Proteomes" id="UP001226867">
    <property type="component" value="Unassembled WGS sequence"/>
</dbReference>
<sequence length="317" mass="35299">MSLNLRQIEVFRAVMTTGSIRGASELLFVSQPAVSRLLSHTESRVGFALFERIKGRLYATPEAKKLFHEIERMYQGVQRVNELARELAENREGILNIVSSPSIGQMMIPQAIAAFREEHPQVKLTFQYLGYAPLKERLLNHQADLGVTILPVDHPNLDVTPLAQGQLVCICPYNHPLSRLSTLTLADMRPYPLISYDRATPFGVILDRMYEAADEALKSAIEVGSPQNACSLVQAGAGIALVDEFSVRNWPTHQLIVRPVVNAPVLQANLVHPRFDPLSTLAQRFVRVLRDLMQRQGFESPHDTPHALTAALADAAR</sequence>
<proteinExistence type="inferred from homology"/>
<gene>
    <name evidence="6" type="ORF">J2W36_002167</name>
</gene>
<dbReference type="CDD" id="cd08415">
    <property type="entry name" value="PBP2_LysR_opines_like"/>
    <property type="match status" value="1"/>
</dbReference>
<evidence type="ECO:0000256" key="2">
    <source>
        <dbReference type="ARBA" id="ARBA00023015"/>
    </source>
</evidence>
<evidence type="ECO:0000256" key="3">
    <source>
        <dbReference type="ARBA" id="ARBA00023125"/>
    </source>
</evidence>
<evidence type="ECO:0000256" key="4">
    <source>
        <dbReference type="ARBA" id="ARBA00023163"/>
    </source>
</evidence>
<accession>A0ABT9S6D2</accession>
<dbReference type="InterPro" id="IPR000847">
    <property type="entry name" value="LysR_HTH_N"/>
</dbReference>
<dbReference type="PANTHER" id="PTHR30427:SF1">
    <property type="entry name" value="TRANSCRIPTIONAL ACTIVATOR PROTEIN LYSR"/>
    <property type="match status" value="1"/>
</dbReference>
<evidence type="ECO:0000313" key="6">
    <source>
        <dbReference type="EMBL" id="MDP9899916.1"/>
    </source>
</evidence>
<dbReference type="GO" id="GO:0003677">
    <property type="term" value="F:DNA binding"/>
    <property type="evidence" value="ECO:0007669"/>
    <property type="project" value="UniProtKB-KW"/>
</dbReference>
<dbReference type="PANTHER" id="PTHR30427">
    <property type="entry name" value="TRANSCRIPTIONAL ACTIVATOR PROTEIN LYSR"/>
    <property type="match status" value="1"/>
</dbReference>
<dbReference type="Gene3D" id="1.10.10.10">
    <property type="entry name" value="Winged helix-like DNA-binding domain superfamily/Winged helix DNA-binding domain"/>
    <property type="match status" value="1"/>
</dbReference>
<evidence type="ECO:0000259" key="5">
    <source>
        <dbReference type="PROSITE" id="PS50931"/>
    </source>
</evidence>
<dbReference type="Pfam" id="PF00126">
    <property type="entry name" value="HTH_1"/>
    <property type="match status" value="1"/>
</dbReference>